<sequence length="605" mass="67959">MIREYLKEHILITDGAMGTYYDRKKSENGRIAEEANLLEPELITRIHEEYLEQGARLIRTNTFAANHAMALGRGVRDRREQDAYVKHVIRAAWKLAQKAAENRPEEIFVAADIGPAAENLFSEYETDPAAEYRFLADCFLECGAQIFNFETFSDIKYVAKTARYIKEKCPEAFVMVSFAANRNGYTTQGISISRLFAEAAQTPEIDSYGCNCLLGAAHMYKLIKAQNLAGDKFIQVLPNSGYQQIVRGQAGHADGVHYFADKMEQMVELGVNIIGGCCGTTPKHIRMLCEKLAGKAPYEKLPVVEKGGEDAVSQTRNNPFMAKLQRGEKVIAVELDPPFNQDAQKLMEGAFQLKQSGVDIITIADSPLARARADSVLLAAKVSAMVDIPVMPHIACRDRNRISMHSTLLGAHINGIRNLMIVTGDPVPSGERDNTKSVFDFNSIRFMEYVKELNQEIFLQDAFSYGGALNQNQANEDQVMKRMQKKIDAGLSWFMTQPIYSDEEVEKLGRMKQELNTKILCGIMPLVSYRNAMFIKNEMPGIQVPDEIVAQYRPDMSRAEAEDVAVRISLSIMEKLEEVADGFYFMTPFNRVSLITRIIHARKPQ</sequence>
<evidence type="ECO:0000313" key="12">
    <source>
        <dbReference type="Proteomes" id="UP000095492"/>
    </source>
</evidence>
<dbReference type="GO" id="GO:0006555">
    <property type="term" value="P:methionine metabolic process"/>
    <property type="evidence" value="ECO:0007669"/>
    <property type="project" value="InterPro"/>
</dbReference>
<evidence type="ECO:0000256" key="8">
    <source>
        <dbReference type="PROSITE-ProRule" id="PRU00333"/>
    </source>
</evidence>
<dbReference type="SUPFAM" id="SSF82282">
    <property type="entry name" value="Homocysteine S-methyltransferase"/>
    <property type="match status" value="1"/>
</dbReference>
<dbReference type="GO" id="GO:0008168">
    <property type="term" value="F:methyltransferase activity"/>
    <property type="evidence" value="ECO:0007669"/>
    <property type="project" value="UniProtKB-UniRule"/>
</dbReference>
<dbReference type="PANTHER" id="PTHR11103:SF18">
    <property type="entry name" value="SLR1189 PROTEIN"/>
    <property type="match status" value="1"/>
</dbReference>
<proteinExistence type="predicted"/>
<keyword evidence="5 8" id="KW-0808">Transferase</keyword>
<name>A0A173UFD8_EUBRA</name>
<dbReference type="EC" id="2.1.1.10" evidence="10 11"/>
<evidence type="ECO:0000256" key="6">
    <source>
        <dbReference type="ARBA" id="ARBA00022827"/>
    </source>
</evidence>
<dbReference type="EMBL" id="CYYA01000013">
    <property type="protein sequence ID" value="CUN13056.1"/>
    <property type="molecule type" value="Genomic_DNA"/>
</dbReference>
<keyword evidence="8" id="KW-0479">Metal-binding</keyword>
<dbReference type="UniPathway" id="UPA00193"/>
<dbReference type="Pfam" id="PF02219">
    <property type="entry name" value="MTHFR"/>
    <property type="match status" value="1"/>
</dbReference>
<dbReference type="GO" id="GO:0004489">
    <property type="term" value="F:methylenetetrahydrofolate reductase [NAD(P)H] activity"/>
    <property type="evidence" value="ECO:0007669"/>
    <property type="project" value="UniProtKB-EC"/>
</dbReference>
<dbReference type="InterPro" id="IPR003171">
    <property type="entry name" value="Mehydrof_redctse-like"/>
</dbReference>
<evidence type="ECO:0000256" key="1">
    <source>
        <dbReference type="ARBA" id="ARBA00001974"/>
    </source>
</evidence>
<feature type="binding site" evidence="8">
    <location>
        <position position="277"/>
    </location>
    <ligand>
        <name>Zn(2+)</name>
        <dbReference type="ChEBI" id="CHEBI:29105"/>
    </ligand>
</feature>
<dbReference type="InterPro" id="IPR003726">
    <property type="entry name" value="HCY_dom"/>
</dbReference>
<dbReference type="GO" id="GO:0032259">
    <property type="term" value="P:methylation"/>
    <property type="evidence" value="ECO:0007669"/>
    <property type="project" value="UniProtKB-KW"/>
</dbReference>
<dbReference type="EC" id="1.5.1.20" evidence="11"/>
<keyword evidence="8" id="KW-0862">Zinc</keyword>
<dbReference type="GeneID" id="42785220"/>
<dbReference type="GO" id="GO:0046872">
    <property type="term" value="F:metal ion binding"/>
    <property type="evidence" value="ECO:0007669"/>
    <property type="project" value="UniProtKB-KW"/>
</dbReference>
<dbReference type="STRING" id="39490.ERS852448_02004"/>
<evidence type="ECO:0000256" key="7">
    <source>
        <dbReference type="ARBA" id="ARBA00023002"/>
    </source>
</evidence>
<organism evidence="10 12">
    <name type="scientific">Eubacterium ramulus</name>
    <dbReference type="NCBI Taxonomy" id="39490"/>
    <lineage>
        <taxon>Bacteria</taxon>
        <taxon>Bacillati</taxon>
        <taxon>Bacillota</taxon>
        <taxon>Clostridia</taxon>
        <taxon>Eubacteriales</taxon>
        <taxon>Eubacteriaceae</taxon>
        <taxon>Eubacterium</taxon>
    </lineage>
</organism>
<evidence type="ECO:0000256" key="2">
    <source>
        <dbReference type="ARBA" id="ARBA00004777"/>
    </source>
</evidence>
<reference evidence="10 12" key="1">
    <citation type="submission" date="2015-09" db="EMBL/GenBank/DDBJ databases">
        <authorList>
            <consortium name="Pathogen Informatics"/>
        </authorList>
    </citation>
    <scope>NUCLEOTIDE SEQUENCE [LARGE SCALE GENOMIC DNA]</scope>
    <source>
        <strain evidence="10 12">2789STDY5608891</strain>
    </source>
</reference>
<dbReference type="NCBIfam" id="NF006396">
    <property type="entry name" value="PRK08645.1"/>
    <property type="match status" value="1"/>
</dbReference>
<comment type="pathway">
    <text evidence="2">One-carbon metabolism; tetrahydrofolate interconversion.</text>
</comment>
<evidence type="ECO:0000256" key="4">
    <source>
        <dbReference type="ARBA" id="ARBA00022630"/>
    </source>
</evidence>
<accession>A0A173UFD8</accession>
<dbReference type="InterPro" id="IPR036589">
    <property type="entry name" value="HCY_dom_sf"/>
</dbReference>
<comment type="cofactor">
    <cofactor evidence="8">
        <name>Zn(2+)</name>
        <dbReference type="ChEBI" id="CHEBI:29105"/>
    </cofactor>
</comment>
<dbReference type="GO" id="GO:0035999">
    <property type="term" value="P:tetrahydrofolate interconversion"/>
    <property type="evidence" value="ECO:0007669"/>
    <property type="project" value="UniProtKB-UniPathway"/>
</dbReference>
<keyword evidence="4" id="KW-0285">Flavoprotein</keyword>
<keyword evidence="7 11" id="KW-0560">Oxidoreductase</keyword>
<dbReference type="Pfam" id="PF02574">
    <property type="entry name" value="S-methyl_trans"/>
    <property type="match status" value="1"/>
</dbReference>
<dbReference type="Proteomes" id="UP000095492">
    <property type="component" value="Unassembled WGS sequence"/>
</dbReference>
<dbReference type="Gene3D" id="3.20.20.220">
    <property type="match status" value="1"/>
</dbReference>
<dbReference type="PANTHER" id="PTHR11103">
    <property type="entry name" value="SLR1189 PROTEIN"/>
    <property type="match status" value="1"/>
</dbReference>
<dbReference type="AlphaFoldDB" id="A0A173UFD8"/>
<dbReference type="EMBL" id="WKRA01000009">
    <property type="protein sequence ID" value="MSD15863.1"/>
    <property type="molecule type" value="Genomic_DNA"/>
</dbReference>
<evidence type="ECO:0000256" key="5">
    <source>
        <dbReference type="ARBA" id="ARBA00022679"/>
    </source>
</evidence>
<evidence type="ECO:0000313" key="11">
    <source>
        <dbReference type="EMBL" id="MSD15863.1"/>
    </source>
</evidence>
<feature type="binding site" evidence="8">
    <location>
        <position position="278"/>
    </location>
    <ligand>
        <name>Zn(2+)</name>
        <dbReference type="ChEBI" id="CHEBI:29105"/>
    </ligand>
</feature>
<reference evidence="11 13" key="2">
    <citation type="journal article" date="2019" name="Nat. Med.">
        <title>A library of human gut bacterial isolates paired with longitudinal multiomics data enables mechanistic microbiome research.</title>
        <authorList>
            <person name="Poyet M."/>
            <person name="Groussin M."/>
            <person name="Gibbons S.M."/>
            <person name="Avila-Pacheco J."/>
            <person name="Jiang X."/>
            <person name="Kearney S.M."/>
            <person name="Perrotta A.R."/>
            <person name="Berdy B."/>
            <person name="Zhao S."/>
            <person name="Lieberman T.D."/>
            <person name="Swanson P.K."/>
            <person name="Smith M."/>
            <person name="Roesemann S."/>
            <person name="Alexander J.E."/>
            <person name="Rich S.A."/>
            <person name="Livny J."/>
            <person name="Vlamakis H."/>
            <person name="Clish C."/>
            <person name="Bullock K."/>
            <person name="Deik A."/>
            <person name="Scott J."/>
            <person name="Pierce K.A."/>
            <person name="Xavier R.J."/>
            <person name="Alm E.J."/>
        </authorList>
    </citation>
    <scope>NUCLEOTIDE SEQUENCE [LARGE SCALE GENOMIC DNA]</scope>
    <source>
        <strain evidence="11 13">BIOML-A3</strain>
    </source>
</reference>
<protein>
    <submittedName>
        <fullName evidence="10 11">Homocysteine S-methyltransferase</fullName>
        <ecNumber evidence="11">1.5.1.20</ecNumber>
        <ecNumber evidence="10 11">2.1.1.10</ecNumber>
    </submittedName>
</protein>
<dbReference type="RefSeq" id="WP_021737602.1">
    <property type="nucleotide sequence ID" value="NZ_CABKSU010000004.1"/>
</dbReference>
<evidence type="ECO:0000256" key="3">
    <source>
        <dbReference type="ARBA" id="ARBA00022603"/>
    </source>
</evidence>
<dbReference type="Gene3D" id="3.20.20.330">
    <property type="entry name" value="Homocysteine-binding-like domain"/>
    <property type="match status" value="1"/>
</dbReference>
<comment type="cofactor">
    <cofactor evidence="1">
        <name>FAD</name>
        <dbReference type="ChEBI" id="CHEBI:57692"/>
    </cofactor>
</comment>
<evidence type="ECO:0000259" key="9">
    <source>
        <dbReference type="PROSITE" id="PS50970"/>
    </source>
</evidence>
<dbReference type="CDD" id="cd00537">
    <property type="entry name" value="MTHFR"/>
    <property type="match status" value="1"/>
</dbReference>
<feature type="domain" description="Hcy-binding" evidence="9">
    <location>
        <begin position="1"/>
        <end position="292"/>
    </location>
</feature>
<dbReference type="OrthoDB" id="9803687at2"/>
<dbReference type="Proteomes" id="UP000431304">
    <property type="component" value="Unassembled WGS sequence"/>
</dbReference>
<gene>
    <name evidence="10" type="primary">mmuM</name>
    <name evidence="10" type="ORF">ERS852448_02004</name>
    <name evidence="11" type="ORF">GKE72_07195</name>
</gene>
<feature type="binding site" evidence="8">
    <location>
        <position position="212"/>
    </location>
    <ligand>
        <name>Zn(2+)</name>
        <dbReference type="ChEBI" id="CHEBI:29105"/>
    </ligand>
</feature>
<evidence type="ECO:0000313" key="13">
    <source>
        <dbReference type="Proteomes" id="UP000431304"/>
    </source>
</evidence>
<dbReference type="SUPFAM" id="SSF51730">
    <property type="entry name" value="FAD-linked oxidoreductase"/>
    <property type="match status" value="1"/>
</dbReference>
<keyword evidence="6" id="KW-0274">FAD</keyword>
<evidence type="ECO:0000313" key="10">
    <source>
        <dbReference type="EMBL" id="CUN13056.1"/>
    </source>
</evidence>
<dbReference type="InterPro" id="IPR029041">
    <property type="entry name" value="FAD-linked_oxidoreductase-like"/>
</dbReference>
<keyword evidence="3 8" id="KW-0489">Methyltransferase</keyword>
<dbReference type="PROSITE" id="PS50970">
    <property type="entry name" value="HCY"/>
    <property type="match status" value="1"/>
</dbReference>